<dbReference type="PANTHER" id="PTHR11616">
    <property type="entry name" value="SODIUM/CHLORIDE DEPENDENT TRANSPORTER"/>
    <property type="match status" value="1"/>
</dbReference>
<name>A0A7R9IG33_9NEOP</name>
<dbReference type="PROSITE" id="PS50267">
    <property type="entry name" value="NA_NEUROTRAN_SYMP_3"/>
    <property type="match status" value="1"/>
</dbReference>
<keyword evidence="4 9" id="KW-0812">Transmembrane</keyword>
<comment type="similarity">
    <text evidence="2">Belongs to the sodium:neurotransmitter symporter (SNF) (TC 2.A.22) family.</text>
</comment>
<organism evidence="10">
    <name type="scientific">Timema tahoe</name>
    <dbReference type="NCBI Taxonomy" id="61484"/>
    <lineage>
        <taxon>Eukaryota</taxon>
        <taxon>Metazoa</taxon>
        <taxon>Ecdysozoa</taxon>
        <taxon>Arthropoda</taxon>
        <taxon>Hexapoda</taxon>
        <taxon>Insecta</taxon>
        <taxon>Pterygota</taxon>
        <taxon>Neoptera</taxon>
        <taxon>Polyneoptera</taxon>
        <taxon>Phasmatodea</taxon>
        <taxon>Timematodea</taxon>
        <taxon>Timematoidea</taxon>
        <taxon>Timematidae</taxon>
        <taxon>Timema</taxon>
    </lineage>
</organism>
<feature type="transmembrane region" description="Helical" evidence="9">
    <location>
        <begin position="298"/>
        <end position="320"/>
    </location>
</feature>
<feature type="transmembrane region" description="Helical" evidence="9">
    <location>
        <begin position="259"/>
        <end position="278"/>
    </location>
</feature>
<dbReference type="PANTHER" id="PTHR11616:SF303">
    <property type="entry name" value="SODIUM- AND CHLORIDE-DEPENDENT GABA TRANSPORTER INE"/>
    <property type="match status" value="1"/>
</dbReference>
<evidence type="ECO:0000256" key="1">
    <source>
        <dbReference type="ARBA" id="ARBA00004141"/>
    </source>
</evidence>
<feature type="transmembrane region" description="Helical" evidence="9">
    <location>
        <begin position="40"/>
        <end position="60"/>
    </location>
</feature>
<evidence type="ECO:0000256" key="6">
    <source>
        <dbReference type="ARBA" id="ARBA00022989"/>
    </source>
</evidence>
<dbReference type="SUPFAM" id="SSF161070">
    <property type="entry name" value="SNF-like"/>
    <property type="match status" value="1"/>
</dbReference>
<evidence type="ECO:0000256" key="4">
    <source>
        <dbReference type="ARBA" id="ARBA00022692"/>
    </source>
</evidence>
<feature type="binding site" evidence="8">
    <location>
        <position position="155"/>
    </location>
    <ligand>
        <name>Na(+)</name>
        <dbReference type="ChEBI" id="CHEBI:29101"/>
        <label>1</label>
    </ligand>
</feature>
<dbReference type="AlphaFoldDB" id="A0A7R9IG33"/>
<evidence type="ECO:0000256" key="8">
    <source>
        <dbReference type="PIRSR" id="PIRSR600175-1"/>
    </source>
</evidence>
<keyword evidence="6 9" id="KW-1133">Transmembrane helix</keyword>
<evidence type="ECO:0000313" key="10">
    <source>
        <dbReference type="EMBL" id="CAD7457650.1"/>
    </source>
</evidence>
<accession>A0A7R9IG33</accession>
<dbReference type="Pfam" id="PF00209">
    <property type="entry name" value="SNF"/>
    <property type="match status" value="1"/>
</dbReference>
<evidence type="ECO:0000256" key="5">
    <source>
        <dbReference type="ARBA" id="ARBA00022847"/>
    </source>
</evidence>
<evidence type="ECO:0000256" key="3">
    <source>
        <dbReference type="ARBA" id="ARBA00022448"/>
    </source>
</evidence>
<feature type="binding site" evidence="8">
    <location>
        <position position="96"/>
    </location>
    <ligand>
        <name>Na(+)</name>
        <dbReference type="ChEBI" id="CHEBI:29101"/>
        <label>1</label>
    </ligand>
</feature>
<protein>
    <submittedName>
        <fullName evidence="10">Uncharacterized protein</fullName>
    </submittedName>
</protein>
<keyword evidence="8" id="KW-0915">Sodium</keyword>
<dbReference type="InterPro" id="IPR037272">
    <property type="entry name" value="SNS_sf"/>
</dbReference>
<feature type="transmembrane region" description="Helical" evidence="9">
    <location>
        <begin position="215"/>
        <end position="238"/>
    </location>
</feature>
<dbReference type="EMBL" id="OE001825">
    <property type="protein sequence ID" value="CAD7457650.1"/>
    <property type="molecule type" value="Genomic_DNA"/>
</dbReference>
<feature type="transmembrane region" description="Helical" evidence="9">
    <location>
        <begin position="12"/>
        <end position="28"/>
    </location>
</feature>
<feature type="binding site" evidence="8">
    <location>
        <position position="128"/>
    </location>
    <ligand>
        <name>Na(+)</name>
        <dbReference type="ChEBI" id="CHEBI:29101"/>
        <label>1</label>
    </ligand>
</feature>
<dbReference type="PRINTS" id="PR00176">
    <property type="entry name" value="NANEUSMPORT"/>
</dbReference>
<gene>
    <name evidence="10" type="ORF">TTEB3V08_LOCUS5642</name>
</gene>
<keyword evidence="5" id="KW-0769">Symport</keyword>
<keyword evidence="7 9" id="KW-0472">Membrane</keyword>
<proteinExistence type="inferred from homology"/>
<keyword evidence="8" id="KW-0479">Metal-binding</keyword>
<reference evidence="10" key="1">
    <citation type="submission" date="2020-11" db="EMBL/GenBank/DDBJ databases">
        <authorList>
            <person name="Tran Van P."/>
        </authorList>
    </citation>
    <scope>NUCLEOTIDE SEQUENCE</scope>
</reference>
<comment type="subcellular location">
    <subcellularLocation>
        <location evidence="1">Membrane</location>
        <topology evidence="1">Multi-pass membrane protein</topology>
    </subcellularLocation>
</comment>
<dbReference type="InterPro" id="IPR000175">
    <property type="entry name" value="Na/ntran_symport"/>
</dbReference>
<sequence>MSDGIDNFGVIRWELAACLIVAWILVYFSIWKSVKSSGKVLYFTATFPYILIIAFLARALTLEGADLGLRYFFKPRWELLGDSKVWVHATAQNFNSIGIAFGSVISFSSYNRFNNQILVDTLAVSTINGAMAKMPASQLWAVLFFFMLLCLGMNSQFAIVEVVVTSIQDGFPNWIKKRLMCHEMLVLIVCVVSFLFGLPHITEGGIYFFQLVDHFAASISIMYLAFFEVIAISWFYGAHRLAKNVHEMTGRHPSLYFRFCWWIAAPVLIMAVWVFSLIDYEPPHYNNGEYKYPLWAEALGWFIASLSLLCIPAFAVIVFIRSEGNSFMEKLHNSVKSQMEECCVQCEPDKCIHTGASKEEIREMLETKLQPPLAPRAPS</sequence>
<dbReference type="GO" id="GO:0005886">
    <property type="term" value="C:plasma membrane"/>
    <property type="evidence" value="ECO:0007669"/>
    <property type="project" value="TreeGrafter"/>
</dbReference>
<keyword evidence="3" id="KW-0813">Transport</keyword>
<dbReference type="GO" id="GO:0046872">
    <property type="term" value="F:metal ion binding"/>
    <property type="evidence" value="ECO:0007669"/>
    <property type="project" value="UniProtKB-KW"/>
</dbReference>
<feature type="transmembrane region" description="Helical" evidence="9">
    <location>
        <begin position="185"/>
        <end position="209"/>
    </location>
</feature>
<feature type="binding site" evidence="8">
    <location>
        <position position="151"/>
    </location>
    <ligand>
        <name>Na(+)</name>
        <dbReference type="ChEBI" id="CHEBI:29101"/>
        <label>1</label>
    </ligand>
</feature>
<dbReference type="GO" id="GO:0089718">
    <property type="term" value="P:amino acid import across plasma membrane"/>
    <property type="evidence" value="ECO:0007669"/>
    <property type="project" value="TreeGrafter"/>
</dbReference>
<dbReference type="GO" id="GO:0005283">
    <property type="term" value="F:amino acid:sodium symporter activity"/>
    <property type="evidence" value="ECO:0007669"/>
    <property type="project" value="TreeGrafter"/>
</dbReference>
<evidence type="ECO:0000256" key="2">
    <source>
        <dbReference type="ARBA" id="ARBA00006459"/>
    </source>
</evidence>
<evidence type="ECO:0000256" key="7">
    <source>
        <dbReference type="ARBA" id="ARBA00023136"/>
    </source>
</evidence>
<feature type="transmembrane region" description="Helical" evidence="9">
    <location>
        <begin position="139"/>
        <end position="164"/>
    </location>
</feature>
<evidence type="ECO:0000256" key="9">
    <source>
        <dbReference type="SAM" id="Phobius"/>
    </source>
</evidence>